<sequence>MHTLVNILLCLLTARVLGHPPTIHCNPDYTPENALIGRDTREDAALFNPPGNVDNQVAEGPLFEVKIRGTELTYDKVGTANQETSPGENTFILVGGIDAVVIESDPSDLATAELSSGQTNPDDDGFPVLQASPGSPPAPEPCINEVPGTPDPVDVTITIATAAEGTERVATQTCTAFVLCNI</sequence>
<keyword evidence="4" id="KW-1185">Reference proteome</keyword>
<protein>
    <submittedName>
        <fullName evidence="3">Uncharacterized protein</fullName>
    </submittedName>
</protein>
<organism evidence="3 4">
    <name type="scientific">Vitrella brassicaformis (strain CCMP3155)</name>
    <dbReference type="NCBI Taxonomy" id="1169540"/>
    <lineage>
        <taxon>Eukaryota</taxon>
        <taxon>Sar</taxon>
        <taxon>Alveolata</taxon>
        <taxon>Colpodellida</taxon>
        <taxon>Vitrellaceae</taxon>
        <taxon>Vitrella</taxon>
    </lineage>
</organism>
<feature type="region of interest" description="Disordered" evidence="1">
    <location>
        <begin position="109"/>
        <end position="141"/>
    </location>
</feature>
<evidence type="ECO:0000313" key="3">
    <source>
        <dbReference type="EMBL" id="CEM34493.1"/>
    </source>
</evidence>
<accession>A0A0G4GV40</accession>
<reference evidence="3 4" key="1">
    <citation type="submission" date="2014-11" db="EMBL/GenBank/DDBJ databases">
        <authorList>
            <person name="Zhu J."/>
            <person name="Qi W."/>
            <person name="Song R."/>
        </authorList>
    </citation>
    <scope>NUCLEOTIDE SEQUENCE [LARGE SCALE GENOMIC DNA]</scope>
</reference>
<dbReference type="AlphaFoldDB" id="A0A0G4GV40"/>
<evidence type="ECO:0000256" key="2">
    <source>
        <dbReference type="SAM" id="SignalP"/>
    </source>
</evidence>
<evidence type="ECO:0000313" key="4">
    <source>
        <dbReference type="Proteomes" id="UP000041254"/>
    </source>
</evidence>
<name>A0A0G4GV40_VITBC</name>
<gene>
    <name evidence="3" type="ORF">Vbra_10415</name>
</gene>
<feature type="signal peptide" evidence="2">
    <location>
        <begin position="1"/>
        <end position="18"/>
    </location>
</feature>
<dbReference type="Proteomes" id="UP000041254">
    <property type="component" value="Unassembled WGS sequence"/>
</dbReference>
<dbReference type="EMBL" id="CDMY01000821">
    <property type="protein sequence ID" value="CEM34493.1"/>
    <property type="molecule type" value="Genomic_DNA"/>
</dbReference>
<evidence type="ECO:0000256" key="1">
    <source>
        <dbReference type="SAM" id="MobiDB-lite"/>
    </source>
</evidence>
<dbReference type="InParanoid" id="A0A0G4GV40"/>
<proteinExistence type="predicted"/>
<dbReference type="VEuPathDB" id="CryptoDB:Vbra_10415"/>
<feature type="chain" id="PRO_5005190710" evidence="2">
    <location>
        <begin position="19"/>
        <end position="182"/>
    </location>
</feature>
<keyword evidence="2" id="KW-0732">Signal</keyword>